<organism evidence="2 3">
    <name type="scientific">Petromyces alliaceus</name>
    <name type="common">Aspergillus alliaceus</name>
    <dbReference type="NCBI Taxonomy" id="209559"/>
    <lineage>
        <taxon>Eukaryota</taxon>
        <taxon>Fungi</taxon>
        <taxon>Dikarya</taxon>
        <taxon>Ascomycota</taxon>
        <taxon>Pezizomycotina</taxon>
        <taxon>Eurotiomycetes</taxon>
        <taxon>Eurotiomycetidae</taxon>
        <taxon>Eurotiales</taxon>
        <taxon>Aspergillaceae</taxon>
        <taxon>Aspergillus</taxon>
        <taxon>Aspergillus subgen. Circumdati</taxon>
    </lineage>
</organism>
<keyword evidence="3" id="KW-1185">Reference proteome</keyword>
<evidence type="ECO:0000313" key="2">
    <source>
        <dbReference type="EMBL" id="KAF5864988.1"/>
    </source>
</evidence>
<dbReference type="Gene3D" id="3.30.2130.10">
    <property type="entry name" value="VC0802-like"/>
    <property type="match status" value="1"/>
</dbReference>
<dbReference type="Proteomes" id="UP000541154">
    <property type="component" value="Unassembled WGS sequence"/>
</dbReference>
<reference evidence="2 3" key="1">
    <citation type="submission" date="2019-04" db="EMBL/GenBank/DDBJ databases">
        <title>Aspergillus burnettii sp. nov., novel species from soil in southeast Queensland.</title>
        <authorList>
            <person name="Gilchrist C.L.M."/>
            <person name="Pitt J.I."/>
            <person name="Lange L."/>
            <person name="Lacey H.J."/>
            <person name="Vuong D."/>
            <person name="Midgley D.J."/>
            <person name="Greenfield P."/>
            <person name="Bradbury M."/>
            <person name="Lacey E."/>
            <person name="Busk P.K."/>
            <person name="Pilgaard B."/>
            <person name="Chooi Y.H."/>
            <person name="Piggott A.M."/>
        </authorList>
    </citation>
    <scope>NUCLEOTIDE SEQUENCE [LARGE SCALE GENOMIC DNA]</scope>
    <source>
        <strain evidence="2 3">FRR 5400</strain>
    </source>
</reference>
<dbReference type="PANTHER" id="PTHR39199">
    <property type="entry name" value="BLR5128 PROTEIN"/>
    <property type="match status" value="1"/>
</dbReference>
<dbReference type="Pfam" id="PF10000">
    <property type="entry name" value="ACT_3"/>
    <property type="match status" value="1"/>
</dbReference>
<dbReference type="InterPro" id="IPR018717">
    <property type="entry name" value="DUF2241"/>
</dbReference>
<sequence>MLFQEAEGITLITTRATTEAHNYHDYTFPCRKTSLKVHSSLEAVGLIATISTKLAARG</sequence>
<dbReference type="AlphaFoldDB" id="A0A8H6AFG4"/>
<feature type="non-terminal residue" evidence="2">
    <location>
        <position position="58"/>
    </location>
</feature>
<proteinExistence type="predicted"/>
<name>A0A8H6AFG4_PETAA</name>
<dbReference type="EMBL" id="SPNV01000025">
    <property type="protein sequence ID" value="KAF5864988.1"/>
    <property type="molecule type" value="Genomic_DNA"/>
</dbReference>
<evidence type="ECO:0000313" key="3">
    <source>
        <dbReference type="Proteomes" id="UP000541154"/>
    </source>
</evidence>
<comment type="caution">
    <text evidence="2">The sequence shown here is derived from an EMBL/GenBank/DDBJ whole genome shotgun (WGS) entry which is preliminary data.</text>
</comment>
<accession>A0A8H6AFG4</accession>
<evidence type="ECO:0000259" key="1">
    <source>
        <dbReference type="Pfam" id="PF10000"/>
    </source>
</evidence>
<feature type="domain" description="DUF2241" evidence="1">
    <location>
        <begin position="1"/>
        <end position="31"/>
    </location>
</feature>
<dbReference type="PANTHER" id="PTHR39199:SF1">
    <property type="entry name" value="BLR5128 PROTEIN"/>
    <property type="match status" value="1"/>
</dbReference>
<protein>
    <recommendedName>
        <fullName evidence="1">DUF2241 domain-containing protein</fullName>
    </recommendedName>
</protein>
<gene>
    <name evidence="2" type="ORF">ETB97_005553</name>
</gene>